<protein>
    <submittedName>
        <fullName evidence="2">Uncharacterized protein</fullName>
    </submittedName>
</protein>
<gene>
    <name evidence="2" type="ORF">AArcMg_0777</name>
</gene>
<evidence type="ECO:0000256" key="1">
    <source>
        <dbReference type="SAM" id="Phobius"/>
    </source>
</evidence>
<evidence type="ECO:0000313" key="3">
    <source>
        <dbReference type="Proteomes" id="UP000258613"/>
    </source>
</evidence>
<name>A0A346PMQ4_9EURY</name>
<dbReference type="KEGG" id="nag:AArcMg_0777"/>
<keyword evidence="1" id="KW-0812">Transmembrane</keyword>
<keyword evidence="3" id="KW-1185">Reference proteome</keyword>
<dbReference type="EMBL" id="CP027033">
    <property type="protein sequence ID" value="AXR80799.1"/>
    <property type="molecule type" value="Genomic_DNA"/>
</dbReference>
<dbReference type="GeneID" id="37641268"/>
<dbReference type="AlphaFoldDB" id="A0A346PMQ4"/>
<dbReference type="RefSeq" id="WP_117367589.1">
    <property type="nucleotide sequence ID" value="NZ_CP027033.1"/>
</dbReference>
<dbReference type="OrthoDB" id="199693at2157"/>
<sequence>MSVVQRNYDLLYRTKAEAIAFTRALIPMPEDDADRWFRKLMVIALFAVWTVLALEIGGTQPDKWLMYSLTGILFLIVGRMWDIELESIDLPGLSIGVDESDDRDD</sequence>
<dbReference type="Proteomes" id="UP000258613">
    <property type="component" value="Chromosome"/>
</dbReference>
<keyword evidence="1" id="KW-0472">Membrane</keyword>
<feature type="transmembrane region" description="Helical" evidence="1">
    <location>
        <begin position="64"/>
        <end position="81"/>
    </location>
</feature>
<reference evidence="3" key="1">
    <citation type="submission" date="2018-02" db="EMBL/GenBank/DDBJ databases">
        <title>Phenotypic and genomic properties of facultatively anaerobic sulfur-reducing natronoarchaea from hypersaline soda lakes.</title>
        <authorList>
            <person name="Sorokin D.Y."/>
            <person name="Kublanov I.V."/>
            <person name="Roman P."/>
            <person name="Sinninghe Damste J.S."/>
            <person name="Golyshin P.N."/>
            <person name="Rojo D."/>
            <person name="Ciordia S."/>
            <person name="Mena M.D.C."/>
            <person name="Ferrer M."/>
            <person name="Messina E."/>
            <person name="Smedile F."/>
            <person name="La Spada G."/>
            <person name="La Cono V."/>
            <person name="Yakimov M.M."/>
        </authorList>
    </citation>
    <scope>NUCLEOTIDE SEQUENCE [LARGE SCALE GENOMIC DNA]</scope>
    <source>
        <strain evidence="3">AArc-Mg</strain>
    </source>
</reference>
<evidence type="ECO:0000313" key="2">
    <source>
        <dbReference type="EMBL" id="AXR80799.1"/>
    </source>
</evidence>
<proteinExistence type="predicted"/>
<keyword evidence="1" id="KW-1133">Transmembrane helix</keyword>
<feature type="transmembrane region" description="Helical" evidence="1">
    <location>
        <begin position="36"/>
        <end position="57"/>
    </location>
</feature>
<accession>A0A346PMQ4</accession>
<organism evidence="2 3">
    <name type="scientific">Natrarchaeobaculum sulfurireducens</name>
    <dbReference type="NCBI Taxonomy" id="2044521"/>
    <lineage>
        <taxon>Archaea</taxon>
        <taxon>Methanobacteriati</taxon>
        <taxon>Methanobacteriota</taxon>
        <taxon>Stenosarchaea group</taxon>
        <taxon>Halobacteria</taxon>
        <taxon>Halobacteriales</taxon>
        <taxon>Natrialbaceae</taxon>
        <taxon>Natrarchaeobaculum</taxon>
    </lineage>
</organism>